<dbReference type="STRING" id="537013.CLOSTMETH_00586"/>
<name>C0E9T5_9FIRM</name>
<dbReference type="InterPro" id="IPR008928">
    <property type="entry name" value="6-hairpin_glycosidase_sf"/>
</dbReference>
<evidence type="ECO:0000256" key="2">
    <source>
        <dbReference type="ARBA" id="ARBA00012652"/>
    </source>
</evidence>
<dbReference type="EMBL" id="ACEC01000023">
    <property type="protein sequence ID" value="EEG31759.1"/>
    <property type="molecule type" value="Genomic_DNA"/>
</dbReference>
<evidence type="ECO:0000313" key="9">
    <source>
        <dbReference type="Proteomes" id="UP000003340"/>
    </source>
</evidence>
<dbReference type="Pfam" id="PF08531">
    <property type="entry name" value="Bac_rhamnosid_N"/>
    <property type="match status" value="1"/>
</dbReference>
<dbReference type="InterPro" id="IPR008902">
    <property type="entry name" value="Rhamnosid_concanavalin"/>
</dbReference>
<dbReference type="InterPro" id="IPR013783">
    <property type="entry name" value="Ig-like_fold"/>
</dbReference>
<feature type="domain" description="Alpha-L-rhamnosidase six-hairpin glycosidase" evidence="6">
    <location>
        <begin position="685"/>
        <end position="1021"/>
    </location>
</feature>
<dbReference type="SUPFAM" id="SSF48208">
    <property type="entry name" value="Six-hairpin glycosidases"/>
    <property type="match status" value="1"/>
</dbReference>
<feature type="domain" description="Bacterial alpha-L-rhamnosidase N-terminal" evidence="5">
    <location>
        <begin position="386"/>
        <end position="554"/>
    </location>
</feature>
<dbReference type="Pfam" id="PF17389">
    <property type="entry name" value="Bac_rhamnosid6H"/>
    <property type="match status" value="1"/>
</dbReference>
<feature type="non-terminal residue" evidence="8">
    <location>
        <position position="1563"/>
    </location>
</feature>
<dbReference type="InterPro" id="IPR035396">
    <property type="entry name" value="Bac_rhamnosid6H"/>
</dbReference>
<dbReference type="EC" id="3.2.1.40" evidence="2"/>
<dbReference type="Pfam" id="PF25788">
    <property type="entry name" value="Ig_Rha78A_N"/>
    <property type="match status" value="1"/>
</dbReference>
<dbReference type="Pfam" id="PF05592">
    <property type="entry name" value="Bac_rhamnosid"/>
    <property type="match status" value="1"/>
</dbReference>
<keyword evidence="9" id="KW-1185">Reference proteome</keyword>
<evidence type="ECO:0000259" key="6">
    <source>
        <dbReference type="Pfam" id="PF17389"/>
    </source>
</evidence>
<dbReference type="InterPro" id="IPR035398">
    <property type="entry name" value="Bac_rhamnosid_C"/>
</dbReference>
<dbReference type="PANTHER" id="PTHR33307">
    <property type="entry name" value="ALPHA-RHAMNOSIDASE (EUROFUNG)"/>
    <property type="match status" value="1"/>
</dbReference>
<dbReference type="Gene3D" id="2.160.20.110">
    <property type="match status" value="1"/>
</dbReference>
<dbReference type="Pfam" id="PF17390">
    <property type="entry name" value="Bac_rhamnosid_C"/>
    <property type="match status" value="1"/>
</dbReference>
<dbReference type="Gene3D" id="1.20.1270.90">
    <property type="entry name" value="AF1782-like"/>
    <property type="match status" value="2"/>
</dbReference>
<dbReference type="Gene3D" id="1.50.10.10">
    <property type="match status" value="1"/>
</dbReference>
<dbReference type="Proteomes" id="UP000003340">
    <property type="component" value="Unassembled WGS sequence"/>
</dbReference>
<evidence type="ECO:0000256" key="1">
    <source>
        <dbReference type="ARBA" id="ARBA00001445"/>
    </source>
</evidence>
<dbReference type="PANTHER" id="PTHR33307:SF6">
    <property type="entry name" value="ALPHA-RHAMNOSIDASE (EUROFUNG)-RELATED"/>
    <property type="match status" value="1"/>
</dbReference>
<dbReference type="eggNOG" id="COG3408">
    <property type="taxonomic scope" value="Bacteria"/>
</dbReference>
<protein>
    <recommendedName>
        <fullName evidence="2">alpha-L-rhamnosidase</fullName>
        <ecNumber evidence="2">3.2.1.40</ecNumber>
    </recommendedName>
</protein>
<dbReference type="Gene3D" id="2.60.120.260">
    <property type="entry name" value="Galactose-binding domain-like"/>
    <property type="match status" value="2"/>
</dbReference>
<dbReference type="Gene3D" id="2.60.40.10">
    <property type="entry name" value="Immunoglobulins"/>
    <property type="match status" value="1"/>
</dbReference>
<reference evidence="8 9" key="1">
    <citation type="submission" date="2009-01" db="EMBL/GenBank/DDBJ databases">
        <authorList>
            <person name="Fulton L."/>
            <person name="Clifton S."/>
            <person name="Fulton B."/>
            <person name="Xu J."/>
            <person name="Minx P."/>
            <person name="Pepin K.H."/>
            <person name="Johnson M."/>
            <person name="Bhonagiri V."/>
            <person name="Nash W.E."/>
            <person name="Mardis E.R."/>
            <person name="Wilson R.K."/>
        </authorList>
    </citation>
    <scope>NUCLEOTIDE SEQUENCE [LARGE SCALE GENOMIC DNA]</scope>
    <source>
        <strain evidence="8 9">DSM 5476</strain>
    </source>
</reference>
<evidence type="ECO:0000259" key="5">
    <source>
        <dbReference type="Pfam" id="PF08531"/>
    </source>
</evidence>
<keyword evidence="3" id="KW-0378">Hydrolase</keyword>
<proteinExistence type="predicted"/>
<organism evidence="8 9">
    <name type="scientific">[Clostridium] methylpentosum DSM 5476</name>
    <dbReference type="NCBI Taxonomy" id="537013"/>
    <lineage>
        <taxon>Bacteria</taxon>
        <taxon>Bacillati</taxon>
        <taxon>Bacillota</taxon>
        <taxon>Clostridia</taxon>
        <taxon>Eubacteriales</taxon>
        <taxon>Oscillospiraceae</taxon>
        <taxon>Oscillospiraceae incertae sedis</taxon>
    </lineage>
</organism>
<dbReference type="eggNOG" id="COG5492">
    <property type="taxonomic scope" value="Bacteria"/>
</dbReference>
<accession>C0E9T5</accession>
<evidence type="ECO:0000256" key="3">
    <source>
        <dbReference type="ARBA" id="ARBA00022801"/>
    </source>
</evidence>
<sequence length="1563" mass="170355">MKSKNKFSKSLLALVLAVCMILQMGVTLVSAQDGSGSASTTIGDLTVEYTTNPLGIDVDSIHFGWKMHDETTRGKSQQAYRVMVASSKANLEAGTYDMMDTGRVESAESVGISYEGEPLQASTRYFWKVTVWDEANNEITSTEEAYFETSLLDSGWGEAKWIGKTNEEENQVTKFTVDVDIQIVSDSAGFAFGAKGSGDFFMWQVNTYDFRADNAVYLRPHIKQGNSWVVLPASSNGKGPEVNITDAVGYTGSELIDKTIHMKIAVDNGVIDTYFNGSDTSVLHYDFGKVIPVGKILFRHNTDQNATEIAKYDNIVVKDGDGNVLFEDDFSDATNPNFNGGTVEDGMLKIGKTTGGETIVFQNDAAVKGNSAPMLRKEFETNAERKVTDARLYASAAGLYEMYLNGEKVGKDYFNPGYTDYMKRTMYQTFDVTEMVNDGGNALSAMLGKGWYCGNITHVGPNRFGTDPALLARLVITYDDGSKQEIVTDNSWKYSGDGPIVDNNFLDGEKYDATKEMPGWDEVNFDETGWTNASVTTPKNIGPLEAQTGETVQQVATLNVVSDPTEPKENAFIYNFGQNFAGVVSLNLPGEFTKANPGLKISLRHGEMLNDDSGTGDDVEGSLYDENLRTFKAIDTYTIRGDENGEVYTPRFTFHGFQYLEITGIDEPLPKEWVTGIVLSNALETTGDFNTSSDMINQLYSNVIWGQLSNFISIPTDCPQRNERMGWTGDAQIFARTATYNSNANQFYTKYLGDVRTSQRSDGAISNVAPALNVYESYYNNGWGDAVTIIPWQIYQQYNDVQVIRDNYDAMKAWVDCLKNNTIAGTLLRPDQGLGDWLAPVTTPQGITDTAFFAHSADLFSKMAAVVGEDADAQTYATLAEDIKAQWRAKYQNEDGSLNVQTQTAYLVALEFEMLKEEDRAVVAKQLADDIKAHDYHLTVGFVGVSYLCPILTQEGYNDVAYKLLEQETYPSWLYSIKQGATTIWERWNSYTKEDGFGPVSMNSFNHYSFGSIAEWMFRDILGIERNEDAPGYKAFILQPTFGGSLTSAEGYYDSSYGTIESSWVLAGNDYAYNATVPANTTATLYLPAENGAAVYESGKDITKEAVDGITFVGYENGKAVFNLVSGSYAFSTSVVNKTDLQKAVDNARTYGSFFYTEESYAPFVEVRAKAESYLTDPTVTNEQIAAVIAELEEAIGNLEHIPQQGTESDPILIGSVEELQKFADAVNEGTTFKDKFVKLTADLDLSGINWTPIGIASQITSGTGFAGTFDGNRHVISNLTLADTTAYATFGLFGTVTGTVKNLGIENVDIKCGSADCRAGGLIGTLIGGYVTDCYTANVTVDANNRVGAGFIGQNYNGTVENSFTRNVKIIRAGRSATFVSDNADDNKNNKGTINNCYADGSITSGNSGTVNNSRTVTAAELKDGTVVALLNGDRDAVWEQGENNPIFTEVIVPSVDKTELENAIAAAAAYEGKESDYTPDSWKVFEDALAAANDVNNDPAATQDAVNAAAEALNKAIAGLIKTEPPVPVDTNKTILKKVYDYATEAKAGSEYAGAIGSVKA</sequence>
<comment type="caution">
    <text evidence="8">The sequence shown here is derived from an EMBL/GenBank/DDBJ whole genome shotgun (WGS) entry which is preliminary data.</text>
</comment>
<evidence type="ECO:0000313" key="8">
    <source>
        <dbReference type="EMBL" id="EEG31759.1"/>
    </source>
</evidence>
<evidence type="ECO:0000259" key="7">
    <source>
        <dbReference type="Pfam" id="PF17390"/>
    </source>
</evidence>
<gene>
    <name evidence="8" type="ORF">CLOSTMETH_00586</name>
</gene>
<dbReference type="GO" id="GO:0005975">
    <property type="term" value="P:carbohydrate metabolic process"/>
    <property type="evidence" value="ECO:0007669"/>
    <property type="project" value="InterPro"/>
</dbReference>
<dbReference type="InterPro" id="IPR013737">
    <property type="entry name" value="Bac_rhamnosid_N"/>
</dbReference>
<dbReference type="Gene3D" id="2.60.420.10">
    <property type="entry name" value="Maltose phosphorylase, domain 3"/>
    <property type="match status" value="1"/>
</dbReference>
<comment type="catalytic activity">
    <reaction evidence="1">
        <text>Hydrolysis of terminal non-reducing alpha-L-rhamnose residues in alpha-L-rhamnosides.</text>
        <dbReference type="EC" id="3.2.1.40"/>
    </reaction>
</comment>
<dbReference type="GO" id="GO:0030596">
    <property type="term" value="F:alpha-L-rhamnosidase activity"/>
    <property type="evidence" value="ECO:0007669"/>
    <property type="project" value="UniProtKB-EC"/>
</dbReference>
<dbReference type="HOGENOM" id="CLU_002926_3_1_9"/>
<feature type="domain" description="Alpha-L-rhamnosidase concanavalin-like" evidence="4">
    <location>
        <begin position="568"/>
        <end position="679"/>
    </location>
</feature>
<dbReference type="InterPro" id="IPR012341">
    <property type="entry name" value="6hp_glycosidase-like_sf"/>
</dbReference>
<dbReference type="eggNOG" id="COG3250">
    <property type="taxonomic scope" value="Bacteria"/>
</dbReference>
<dbReference type="Pfam" id="PF07554">
    <property type="entry name" value="FIVAR"/>
    <property type="match status" value="2"/>
</dbReference>
<reference evidence="8 9" key="2">
    <citation type="submission" date="2009-02" db="EMBL/GenBank/DDBJ databases">
        <title>Draft genome sequence of Clostridium methylpentosum (DSM 5476).</title>
        <authorList>
            <person name="Sudarsanam P."/>
            <person name="Ley R."/>
            <person name="Guruge J."/>
            <person name="Turnbaugh P.J."/>
            <person name="Mahowald M."/>
            <person name="Liep D."/>
            <person name="Gordon J."/>
        </authorList>
    </citation>
    <scope>NUCLEOTIDE SEQUENCE [LARGE SCALE GENOMIC DNA]</scope>
    <source>
        <strain evidence="8 9">DSM 5476</strain>
    </source>
</reference>
<evidence type="ECO:0000259" key="4">
    <source>
        <dbReference type="Pfam" id="PF05592"/>
    </source>
</evidence>
<feature type="domain" description="Alpha-L-rhamnosidase C-terminal" evidence="7">
    <location>
        <begin position="1023"/>
        <end position="1097"/>
    </location>
</feature>
<dbReference type="InterPro" id="IPR016007">
    <property type="entry name" value="Alpha_rhamnosid"/>
</dbReference>